<dbReference type="Gene3D" id="2.60.200.40">
    <property type="match status" value="1"/>
</dbReference>
<evidence type="ECO:0000256" key="3">
    <source>
        <dbReference type="ARBA" id="ARBA00022516"/>
    </source>
</evidence>
<reference evidence="14 15" key="1">
    <citation type="submission" date="2016-10" db="EMBL/GenBank/DDBJ databases">
        <authorList>
            <person name="de Groot N.N."/>
        </authorList>
    </citation>
    <scope>NUCLEOTIDE SEQUENCE [LARGE SCALE GENOMIC DNA]</scope>
    <source>
        <strain evidence="14 15">DSM 9179</strain>
    </source>
</reference>
<protein>
    <submittedName>
        <fullName evidence="14">Lipid kinase, YegS/Rv2252/BmrU family</fullName>
    </submittedName>
</protein>
<feature type="domain" description="DAGKc" evidence="13">
    <location>
        <begin position="1"/>
        <end position="131"/>
    </location>
</feature>
<name>A0A1I0QA52_9FIRM</name>
<dbReference type="GO" id="GO:0004143">
    <property type="term" value="F:ATP-dependent diacylglycerol kinase activity"/>
    <property type="evidence" value="ECO:0007669"/>
    <property type="project" value="TreeGrafter"/>
</dbReference>
<evidence type="ECO:0000256" key="11">
    <source>
        <dbReference type="ARBA" id="ARBA00023209"/>
    </source>
</evidence>
<keyword evidence="4" id="KW-0808">Transferase</keyword>
<keyword evidence="7 14" id="KW-0418">Kinase</keyword>
<dbReference type="Proteomes" id="UP000199701">
    <property type="component" value="Unassembled WGS sequence"/>
</dbReference>
<dbReference type="SUPFAM" id="SSF111331">
    <property type="entry name" value="NAD kinase/diacylglycerol kinase-like"/>
    <property type="match status" value="1"/>
</dbReference>
<dbReference type="Gene3D" id="3.40.50.10330">
    <property type="entry name" value="Probable inorganic polyphosphate/atp-NAD kinase, domain 1"/>
    <property type="match status" value="1"/>
</dbReference>
<evidence type="ECO:0000256" key="5">
    <source>
        <dbReference type="ARBA" id="ARBA00022723"/>
    </source>
</evidence>
<dbReference type="InterPro" id="IPR050187">
    <property type="entry name" value="Lipid_Phosphate_FormReg"/>
</dbReference>
<evidence type="ECO:0000256" key="9">
    <source>
        <dbReference type="ARBA" id="ARBA00022842"/>
    </source>
</evidence>
<evidence type="ECO:0000256" key="6">
    <source>
        <dbReference type="ARBA" id="ARBA00022741"/>
    </source>
</evidence>
<evidence type="ECO:0000256" key="2">
    <source>
        <dbReference type="ARBA" id="ARBA00005983"/>
    </source>
</evidence>
<dbReference type="InterPro" id="IPR017438">
    <property type="entry name" value="ATP-NAD_kinase_N"/>
</dbReference>
<proteinExistence type="inferred from homology"/>
<dbReference type="NCBIfam" id="TIGR00147">
    <property type="entry name" value="YegS/Rv2252/BmrU family lipid kinase"/>
    <property type="match status" value="1"/>
</dbReference>
<dbReference type="PANTHER" id="PTHR12358:SF106">
    <property type="entry name" value="LIPID KINASE YEGS"/>
    <property type="match status" value="1"/>
</dbReference>
<dbReference type="STRING" id="99656.SAMN05421659_107130"/>
<evidence type="ECO:0000259" key="13">
    <source>
        <dbReference type="PROSITE" id="PS50146"/>
    </source>
</evidence>
<dbReference type="AlphaFoldDB" id="A0A1I0QA52"/>
<keyword evidence="3" id="KW-0444">Lipid biosynthesis</keyword>
<dbReference type="SMART" id="SM00046">
    <property type="entry name" value="DAGKc"/>
    <property type="match status" value="1"/>
</dbReference>
<dbReference type="OrthoDB" id="142078at2"/>
<dbReference type="RefSeq" id="WP_092453734.1">
    <property type="nucleotide sequence ID" value="NZ_FOJI01000007.1"/>
</dbReference>
<dbReference type="PANTHER" id="PTHR12358">
    <property type="entry name" value="SPHINGOSINE KINASE"/>
    <property type="match status" value="1"/>
</dbReference>
<dbReference type="EMBL" id="FOJI01000007">
    <property type="protein sequence ID" value="SEW23912.1"/>
    <property type="molecule type" value="Genomic_DNA"/>
</dbReference>
<keyword evidence="6" id="KW-0547">Nucleotide-binding</keyword>
<keyword evidence="5" id="KW-0479">Metal-binding</keyword>
<dbReference type="Pfam" id="PF00781">
    <property type="entry name" value="DAGK_cat"/>
    <property type="match status" value="1"/>
</dbReference>
<evidence type="ECO:0000256" key="1">
    <source>
        <dbReference type="ARBA" id="ARBA00001946"/>
    </source>
</evidence>
<comment type="cofactor">
    <cofactor evidence="1">
        <name>Mg(2+)</name>
        <dbReference type="ChEBI" id="CHEBI:18420"/>
    </cofactor>
</comment>
<keyword evidence="15" id="KW-1185">Reference proteome</keyword>
<sequence length="299" mass="32838">MKKMLFVINPNSGKAQIKNVLLSIIQTFSSAGYEVTVYPTKSTLDGFNHVKEAEGIYDLIVCSGGDGTFNETIAAVMGFSSEKPPIGYIPSGTTNDFAVSLSIPKDMKKAAEHIVVGIPRKCDVGVFNGRSFNYIAAFGAFTDVAYQTSQSMKNMLGHQAYILEAVKRLAFLKSYKMKVTYEDGIITDEFMYGMISNTKSVGGMKGLVGKSVKLNDGLFEVTLIKQPKNALEFQQLLSGFITQSIIDKDMVYSFKTSTLLIESEVAITWTLDGEFGGENDRVEFNVAKDGIELILKKHD</sequence>
<accession>A0A1I0QA52</accession>
<keyword evidence="9" id="KW-0460">Magnesium</keyword>
<evidence type="ECO:0000256" key="8">
    <source>
        <dbReference type="ARBA" id="ARBA00022840"/>
    </source>
</evidence>
<evidence type="ECO:0000313" key="15">
    <source>
        <dbReference type="Proteomes" id="UP000199701"/>
    </source>
</evidence>
<evidence type="ECO:0000256" key="12">
    <source>
        <dbReference type="ARBA" id="ARBA00023264"/>
    </source>
</evidence>
<dbReference type="InterPro" id="IPR016064">
    <property type="entry name" value="NAD/diacylglycerol_kinase_sf"/>
</dbReference>
<keyword evidence="10" id="KW-0443">Lipid metabolism</keyword>
<dbReference type="PROSITE" id="PS50146">
    <property type="entry name" value="DAGK"/>
    <property type="match status" value="1"/>
</dbReference>
<dbReference type="InterPro" id="IPR005218">
    <property type="entry name" value="Diacylglycerol/lipid_kinase"/>
</dbReference>
<evidence type="ECO:0000313" key="14">
    <source>
        <dbReference type="EMBL" id="SEW23912.1"/>
    </source>
</evidence>
<gene>
    <name evidence="14" type="ORF">SAMN05421659_107130</name>
</gene>
<dbReference type="InterPro" id="IPR045540">
    <property type="entry name" value="YegS/DAGK_C"/>
</dbReference>
<comment type="similarity">
    <text evidence="2">Belongs to the diacylglycerol/lipid kinase family.</text>
</comment>
<keyword evidence="11" id="KW-0594">Phospholipid biosynthesis</keyword>
<evidence type="ECO:0000256" key="4">
    <source>
        <dbReference type="ARBA" id="ARBA00022679"/>
    </source>
</evidence>
<evidence type="ECO:0000256" key="7">
    <source>
        <dbReference type="ARBA" id="ARBA00022777"/>
    </source>
</evidence>
<keyword evidence="12" id="KW-1208">Phospholipid metabolism</keyword>
<dbReference type="InterPro" id="IPR001206">
    <property type="entry name" value="Diacylglycerol_kinase_cat_dom"/>
</dbReference>
<dbReference type="GO" id="GO:0046872">
    <property type="term" value="F:metal ion binding"/>
    <property type="evidence" value="ECO:0007669"/>
    <property type="project" value="UniProtKB-KW"/>
</dbReference>
<organism evidence="14 15">
    <name type="scientific">[Clostridium] fimetarium</name>
    <dbReference type="NCBI Taxonomy" id="99656"/>
    <lineage>
        <taxon>Bacteria</taxon>
        <taxon>Bacillati</taxon>
        <taxon>Bacillota</taxon>
        <taxon>Clostridia</taxon>
        <taxon>Lachnospirales</taxon>
        <taxon>Lachnospiraceae</taxon>
    </lineage>
</organism>
<dbReference type="GO" id="GO:0008654">
    <property type="term" value="P:phospholipid biosynthetic process"/>
    <property type="evidence" value="ECO:0007669"/>
    <property type="project" value="UniProtKB-KW"/>
</dbReference>
<dbReference type="GO" id="GO:0005886">
    <property type="term" value="C:plasma membrane"/>
    <property type="evidence" value="ECO:0007669"/>
    <property type="project" value="TreeGrafter"/>
</dbReference>
<dbReference type="GO" id="GO:0005524">
    <property type="term" value="F:ATP binding"/>
    <property type="evidence" value="ECO:0007669"/>
    <property type="project" value="UniProtKB-KW"/>
</dbReference>
<keyword evidence="8" id="KW-0067">ATP-binding</keyword>
<dbReference type="Pfam" id="PF19279">
    <property type="entry name" value="YegS_C"/>
    <property type="match status" value="1"/>
</dbReference>
<evidence type="ECO:0000256" key="10">
    <source>
        <dbReference type="ARBA" id="ARBA00023098"/>
    </source>
</evidence>